<keyword evidence="7" id="KW-1185">Reference proteome</keyword>
<dbReference type="Proteomes" id="UP001320544">
    <property type="component" value="Chromosome"/>
</dbReference>
<proteinExistence type="predicted"/>
<feature type="transmembrane region" description="Helical" evidence="4">
    <location>
        <begin position="196"/>
        <end position="214"/>
    </location>
</feature>
<keyword evidence="1" id="KW-0805">Transcription regulation</keyword>
<dbReference type="Pfam" id="PF00196">
    <property type="entry name" value="GerE"/>
    <property type="match status" value="1"/>
</dbReference>
<feature type="transmembrane region" description="Helical" evidence="4">
    <location>
        <begin position="280"/>
        <end position="302"/>
    </location>
</feature>
<protein>
    <recommendedName>
        <fullName evidence="5">HTH luxR-type domain-containing protein</fullName>
    </recommendedName>
</protein>
<feature type="transmembrane region" description="Helical" evidence="4">
    <location>
        <begin position="93"/>
        <end position="117"/>
    </location>
</feature>
<dbReference type="EMBL" id="AP025564">
    <property type="protein sequence ID" value="BDE94897.1"/>
    <property type="molecule type" value="Genomic_DNA"/>
</dbReference>
<dbReference type="InterPro" id="IPR000792">
    <property type="entry name" value="Tscrpt_reg_LuxR_C"/>
</dbReference>
<feature type="transmembrane region" description="Helical" evidence="4">
    <location>
        <begin position="226"/>
        <end position="246"/>
    </location>
</feature>
<accession>A0ABM7WFD5</accession>
<dbReference type="PROSITE" id="PS50043">
    <property type="entry name" value="HTH_LUXR_2"/>
    <property type="match status" value="1"/>
</dbReference>
<evidence type="ECO:0000256" key="2">
    <source>
        <dbReference type="ARBA" id="ARBA00023125"/>
    </source>
</evidence>
<reference evidence="6 7" key="1">
    <citation type="submission" date="2022-01" db="EMBL/GenBank/DDBJ databases">
        <title>Novel bile acid biosynthetic pathways are enriched in the microbiome of centenarians.</title>
        <authorList>
            <person name="Sato Y."/>
            <person name="Atarashi K."/>
            <person name="Plichta R.D."/>
            <person name="Arai Y."/>
            <person name="Sasajima S."/>
            <person name="Kearney M.S."/>
            <person name="Suda W."/>
            <person name="Takeshita K."/>
            <person name="Sasaki T."/>
            <person name="Okamoto S."/>
            <person name="Skelly N.A."/>
            <person name="Okamura Y."/>
            <person name="Vlamakis H."/>
            <person name="Li Y."/>
            <person name="Tanoue T."/>
            <person name="Takei H."/>
            <person name="Nittono H."/>
            <person name="Narushima S."/>
            <person name="Irie J."/>
            <person name="Itoh H."/>
            <person name="Moriya K."/>
            <person name="Sugiura Y."/>
            <person name="Suematsu M."/>
            <person name="Moritoki N."/>
            <person name="Shibata S."/>
            <person name="Littman R.D."/>
            <person name="Fischbach A.M."/>
            <person name="Uwamino Y."/>
            <person name="Inoue T."/>
            <person name="Honda A."/>
            <person name="Hattori M."/>
            <person name="Murai T."/>
            <person name="Xavier J.R."/>
            <person name="Hirose N."/>
            <person name="Honda K."/>
        </authorList>
    </citation>
    <scope>NUCLEOTIDE SEQUENCE [LARGE SCALE GENOMIC DNA]</scope>
    <source>
        <strain evidence="6 7">CE91-St30</strain>
    </source>
</reference>
<feature type="transmembrane region" description="Helical" evidence="4">
    <location>
        <begin position="253"/>
        <end position="274"/>
    </location>
</feature>
<feature type="transmembrane region" description="Helical" evidence="4">
    <location>
        <begin position="129"/>
        <end position="147"/>
    </location>
</feature>
<feature type="transmembrane region" description="Helical" evidence="4">
    <location>
        <begin position="41"/>
        <end position="59"/>
    </location>
</feature>
<dbReference type="InterPro" id="IPR036388">
    <property type="entry name" value="WH-like_DNA-bd_sf"/>
</dbReference>
<feature type="transmembrane region" description="Helical" evidence="4">
    <location>
        <begin position="314"/>
        <end position="335"/>
    </location>
</feature>
<dbReference type="Gene3D" id="1.10.10.10">
    <property type="entry name" value="Winged helix-like DNA-binding domain superfamily/Winged helix DNA-binding domain"/>
    <property type="match status" value="1"/>
</dbReference>
<keyword evidence="4" id="KW-1133">Transmembrane helix</keyword>
<evidence type="ECO:0000259" key="5">
    <source>
        <dbReference type="PROSITE" id="PS50043"/>
    </source>
</evidence>
<evidence type="ECO:0000256" key="1">
    <source>
        <dbReference type="ARBA" id="ARBA00023015"/>
    </source>
</evidence>
<dbReference type="InterPro" id="IPR016032">
    <property type="entry name" value="Sig_transdc_resp-reg_C-effctor"/>
</dbReference>
<keyword evidence="4" id="KW-0812">Transmembrane</keyword>
<keyword evidence="4" id="KW-0472">Membrane</keyword>
<sequence length="460" mass="51171">MNFRLVREIAKDIWFLGLVCPQIWLWFMLQTLDRSAPVSFEVFYVAQGVTAAVSAIAFFRMRGNGGGSPRSLSWLFAGAMCLAPLLVRYGESVLGAAALPIGAVLGGSGLVWCYLQYAALFSTIDLKRMASYLLVSFALVPAIRFPFEVLPLDVPLVLTAPLPLLAVFMCRKAQAHIQPEEPAKSTQEPISKKRTGLVLVVIELAVYGLVMGLFRVNNEGIHSDLLYIGVNLIIKTAFPVLFLALIRYSYKRVSISFLCQIAMAFVLLAMVVASNFRDSAFVSFVVFDFARYVMVILLFFSLCALAPRTSLHPFVVFGAGFAPYVIALSVGMVLADQLGTFNTYSDSFIINLIALLTVSTVVVFNFKDDADIRLFPEGNPDEVPLQDFDRIDRRCEVLADQHGLTKRELETMQLICKGRSKRYIAEHLMISENTVRGYAKTLYAKLDVHNRQELLDLLAI</sequence>
<dbReference type="RefSeq" id="WP_244411420.1">
    <property type="nucleotide sequence ID" value="NZ_AP025564.1"/>
</dbReference>
<gene>
    <name evidence="6" type="ORF">CE91St30_02300</name>
</gene>
<dbReference type="PANTHER" id="PTHR44688">
    <property type="entry name" value="DNA-BINDING TRANSCRIPTIONAL ACTIVATOR DEVR_DOSR"/>
    <property type="match status" value="1"/>
</dbReference>
<dbReference type="PANTHER" id="PTHR44688:SF16">
    <property type="entry name" value="DNA-BINDING TRANSCRIPTIONAL ACTIVATOR DEVR_DOSR"/>
    <property type="match status" value="1"/>
</dbReference>
<dbReference type="PRINTS" id="PR00038">
    <property type="entry name" value="HTHLUXR"/>
</dbReference>
<evidence type="ECO:0000256" key="3">
    <source>
        <dbReference type="ARBA" id="ARBA00023163"/>
    </source>
</evidence>
<feature type="transmembrane region" description="Helical" evidence="4">
    <location>
        <begin position="153"/>
        <end position="170"/>
    </location>
</feature>
<dbReference type="SUPFAM" id="SSF46894">
    <property type="entry name" value="C-terminal effector domain of the bipartite response regulators"/>
    <property type="match status" value="1"/>
</dbReference>
<evidence type="ECO:0000313" key="6">
    <source>
        <dbReference type="EMBL" id="BDE94897.1"/>
    </source>
</evidence>
<keyword evidence="2" id="KW-0238">DNA-binding</keyword>
<name>A0ABM7WFD5_9ACTN</name>
<feature type="transmembrane region" description="Helical" evidence="4">
    <location>
        <begin position="71"/>
        <end position="87"/>
    </location>
</feature>
<dbReference type="SMART" id="SM00421">
    <property type="entry name" value="HTH_LUXR"/>
    <property type="match status" value="1"/>
</dbReference>
<evidence type="ECO:0000256" key="4">
    <source>
        <dbReference type="SAM" id="Phobius"/>
    </source>
</evidence>
<organism evidence="6 7">
    <name type="scientific">Raoultibacter timonensis</name>
    <dbReference type="NCBI Taxonomy" id="1907662"/>
    <lineage>
        <taxon>Bacteria</taxon>
        <taxon>Bacillati</taxon>
        <taxon>Actinomycetota</taxon>
        <taxon>Coriobacteriia</taxon>
        <taxon>Eggerthellales</taxon>
        <taxon>Eggerthellaceae</taxon>
        <taxon>Raoultibacter</taxon>
    </lineage>
</organism>
<evidence type="ECO:0000313" key="7">
    <source>
        <dbReference type="Proteomes" id="UP001320544"/>
    </source>
</evidence>
<feature type="transmembrane region" description="Helical" evidence="4">
    <location>
        <begin position="12"/>
        <end position="29"/>
    </location>
</feature>
<feature type="domain" description="HTH luxR-type" evidence="5">
    <location>
        <begin position="397"/>
        <end position="460"/>
    </location>
</feature>
<dbReference type="CDD" id="cd06170">
    <property type="entry name" value="LuxR_C_like"/>
    <property type="match status" value="1"/>
</dbReference>
<feature type="transmembrane region" description="Helical" evidence="4">
    <location>
        <begin position="347"/>
        <end position="366"/>
    </location>
</feature>
<keyword evidence="3" id="KW-0804">Transcription</keyword>